<proteinExistence type="predicted"/>
<comment type="caution">
    <text evidence="1">The sequence shown here is derived from an EMBL/GenBank/DDBJ whole genome shotgun (WGS) entry which is preliminary data.</text>
</comment>
<sequence>MGSKFSSHWCEEAQRTRGKYRTDALTKSFFLTMEQAVNFPIPNAHIKNKILCKKPLSIRLQNQLTVGQMHFHFKDNRK</sequence>
<organism evidence="1 2">
    <name type="scientific">Steinernema carpocapsae</name>
    <name type="common">Entomopathogenic nematode</name>
    <dbReference type="NCBI Taxonomy" id="34508"/>
    <lineage>
        <taxon>Eukaryota</taxon>
        <taxon>Metazoa</taxon>
        <taxon>Ecdysozoa</taxon>
        <taxon>Nematoda</taxon>
        <taxon>Chromadorea</taxon>
        <taxon>Rhabditida</taxon>
        <taxon>Tylenchina</taxon>
        <taxon>Panagrolaimomorpha</taxon>
        <taxon>Strongyloidoidea</taxon>
        <taxon>Steinernematidae</taxon>
        <taxon>Steinernema</taxon>
    </lineage>
</organism>
<keyword evidence="2" id="KW-1185">Reference proteome</keyword>
<name>A0A4U5MVK7_STECR</name>
<evidence type="ECO:0000313" key="1">
    <source>
        <dbReference type="EMBL" id="TKR73850.1"/>
    </source>
</evidence>
<accession>A0A4U5MVK7</accession>
<reference evidence="1 2" key="1">
    <citation type="journal article" date="2015" name="Genome Biol.">
        <title>Comparative genomics of Steinernema reveals deeply conserved gene regulatory networks.</title>
        <authorList>
            <person name="Dillman A.R."/>
            <person name="Macchietto M."/>
            <person name="Porter C.F."/>
            <person name="Rogers A."/>
            <person name="Williams B."/>
            <person name="Antoshechkin I."/>
            <person name="Lee M.M."/>
            <person name="Goodwin Z."/>
            <person name="Lu X."/>
            <person name="Lewis E.E."/>
            <person name="Goodrich-Blair H."/>
            <person name="Stock S.P."/>
            <person name="Adams B.J."/>
            <person name="Sternberg P.W."/>
            <person name="Mortazavi A."/>
        </authorList>
    </citation>
    <scope>NUCLEOTIDE SEQUENCE [LARGE SCALE GENOMIC DNA]</scope>
    <source>
        <strain evidence="1 2">ALL</strain>
    </source>
</reference>
<gene>
    <name evidence="1" type="ORF">L596_021108</name>
</gene>
<dbReference type="EMBL" id="AZBU02000006">
    <property type="protein sequence ID" value="TKR73850.1"/>
    <property type="molecule type" value="Genomic_DNA"/>
</dbReference>
<reference evidence="1 2" key="2">
    <citation type="journal article" date="2019" name="G3 (Bethesda)">
        <title>Hybrid Assembly of the Genome of the Entomopathogenic Nematode Steinernema carpocapsae Identifies the X-Chromosome.</title>
        <authorList>
            <person name="Serra L."/>
            <person name="Macchietto M."/>
            <person name="Macias-Munoz A."/>
            <person name="McGill C.J."/>
            <person name="Rodriguez I.M."/>
            <person name="Rodriguez B."/>
            <person name="Murad R."/>
            <person name="Mortazavi A."/>
        </authorList>
    </citation>
    <scope>NUCLEOTIDE SEQUENCE [LARGE SCALE GENOMIC DNA]</scope>
    <source>
        <strain evidence="1 2">ALL</strain>
    </source>
</reference>
<evidence type="ECO:0000313" key="2">
    <source>
        <dbReference type="Proteomes" id="UP000298663"/>
    </source>
</evidence>
<dbReference type="AlphaFoldDB" id="A0A4U5MVK7"/>
<dbReference type="Proteomes" id="UP000298663">
    <property type="component" value="Unassembled WGS sequence"/>
</dbReference>
<protein>
    <submittedName>
        <fullName evidence="1">Uncharacterized protein</fullName>
    </submittedName>
</protein>